<evidence type="ECO:0000313" key="4">
    <source>
        <dbReference type="Proteomes" id="UP000321393"/>
    </source>
</evidence>
<evidence type="ECO:0000313" key="2">
    <source>
        <dbReference type="EMBL" id="KAA0055878.1"/>
    </source>
</evidence>
<dbReference type="EMBL" id="SSTD01004087">
    <property type="protein sequence ID" value="TYK24100.1"/>
    <property type="molecule type" value="Genomic_DNA"/>
</dbReference>
<feature type="region of interest" description="Disordered" evidence="1">
    <location>
        <begin position="90"/>
        <end position="127"/>
    </location>
</feature>
<dbReference type="OrthoDB" id="1738989at2759"/>
<dbReference type="GO" id="GO:0003964">
    <property type="term" value="F:RNA-directed DNA polymerase activity"/>
    <property type="evidence" value="ECO:0007669"/>
    <property type="project" value="UniProtKB-KW"/>
</dbReference>
<organism evidence="3 5">
    <name type="scientific">Cucumis melo var. makuwa</name>
    <name type="common">Oriental melon</name>
    <dbReference type="NCBI Taxonomy" id="1194695"/>
    <lineage>
        <taxon>Eukaryota</taxon>
        <taxon>Viridiplantae</taxon>
        <taxon>Streptophyta</taxon>
        <taxon>Embryophyta</taxon>
        <taxon>Tracheophyta</taxon>
        <taxon>Spermatophyta</taxon>
        <taxon>Magnoliopsida</taxon>
        <taxon>eudicotyledons</taxon>
        <taxon>Gunneridae</taxon>
        <taxon>Pentapetalae</taxon>
        <taxon>rosids</taxon>
        <taxon>fabids</taxon>
        <taxon>Cucurbitales</taxon>
        <taxon>Cucurbitaceae</taxon>
        <taxon>Benincaseae</taxon>
        <taxon>Cucumis</taxon>
    </lineage>
</organism>
<protein>
    <submittedName>
        <fullName evidence="3">Reverse transcriptase</fullName>
    </submittedName>
</protein>
<accession>A0A5D3DL80</accession>
<evidence type="ECO:0000256" key="1">
    <source>
        <dbReference type="SAM" id="MobiDB-lite"/>
    </source>
</evidence>
<dbReference type="Proteomes" id="UP000321393">
    <property type="component" value="Unassembled WGS sequence"/>
</dbReference>
<name>A0A5D3DL80_CUCMM</name>
<evidence type="ECO:0000313" key="5">
    <source>
        <dbReference type="Proteomes" id="UP000321947"/>
    </source>
</evidence>
<reference evidence="4 5" key="1">
    <citation type="submission" date="2019-08" db="EMBL/GenBank/DDBJ databases">
        <title>Draft genome sequences of two oriental melons (Cucumis melo L. var makuwa).</title>
        <authorList>
            <person name="Kwon S.-Y."/>
        </authorList>
    </citation>
    <scope>NUCLEOTIDE SEQUENCE [LARGE SCALE GENOMIC DNA]</scope>
    <source>
        <strain evidence="5">cv. Chang Bougi</strain>
        <strain evidence="4">cv. SW 3</strain>
        <tissue evidence="3">Leaf</tissue>
    </source>
</reference>
<gene>
    <name evidence="3" type="ORF">E5676_scaffold943G00750</name>
    <name evidence="2" type="ORF">E6C27_scaffold104G00560</name>
</gene>
<keyword evidence="3" id="KW-0548">Nucleotidyltransferase</keyword>
<keyword evidence="3" id="KW-0695">RNA-directed DNA polymerase</keyword>
<dbReference type="AlphaFoldDB" id="A0A5D3DL80"/>
<dbReference type="Proteomes" id="UP000321947">
    <property type="component" value="Unassembled WGS sequence"/>
</dbReference>
<evidence type="ECO:0000313" key="3">
    <source>
        <dbReference type="EMBL" id="TYK24100.1"/>
    </source>
</evidence>
<dbReference type="EMBL" id="SSTE01008385">
    <property type="protein sequence ID" value="KAA0055878.1"/>
    <property type="molecule type" value="Genomic_DNA"/>
</dbReference>
<sequence>MPSHVLHLHTPLECLKESYPSICLIFYVPLWVFECTAYVRNHVPIPTILLHGESENEESNSNGVISLESSSPTLVTIPSPGPHYTPAPIQDSESLRDQGMTGSIDSHIDNKRSENDRSETTILKKKSTKSSTKHSIANYVSYENLSPLFRAFTASLDSIVILTSIHTALECHE</sequence>
<keyword evidence="3" id="KW-0808">Transferase</keyword>
<feature type="compositionally biased region" description="Basic and acidic residues" evidence="1">
    <location>
        <begin position="106"/>
        <end position="119"/>
    </location>
</feature>
<comment type="caution">
    <text evidence="3">The sequence shown here is derived from an EMBL/GenBank/DDBJ whole genome shotgun (WGS) entry which is preliminary data.</text>
</comment>
<proteinExistence type="predicted"/>